<evidence type="ECO:0000313" key="5">
    <source>
        <dbReference type="EMBL" id="PIU74975.1"/>
    </source>
</evidence>
<evidence type="ECO:0000256" key="1">
    <source>
        <dbReference type="ARBA" id="ARBA00006700"/>
    </source>
</evidence>
<protein>
    <recommendedName>
        <fullName evidence="4">Large ribosomal subunit protein uL23</fullName>
    </recommendedName>
</protein>
<comment type="similarity">
    <text evidence="1 4">Belongs to the universal ribosomal protein uL23 family.</text>
</comment>
<dbReference type="InterPro" id="IPR012677">
    <property type="entry name" value="Nucleotide-bd_a/b_plait_sf"/>
</dbReference>
<dbReference type="AlphaFoldDB" id="A0A2M7AWG3"/>
<dbReference type="GO" id="GO:0019843">
    <property type="term" value="F:rRNA binding"/>
    <property type="evidence" value="ECO:0007669"/>
    <property type="project" value="UniProtKB-UniRule"/>
</dbReference>
<keyword evidence="4" id="KW-0694">RNA-binding</keyword>
<reference evidence="6" key="1">
    <citation type="submission" date="2017-09" db="EMBL/GenBank/DDBJ databases">
        <title>Depth-based differentiation of microbial function through sediment-hosted aquifers and enrichment of novel symbionts in the deep terrestrial subsurface.</title>
        <authorList>
            <person name="Probst A.J."/>
            <person name="Ladd B."/>
            <person name="Jarett J.K."/>
            <person name="Geller-Mcgrath D.E."/>
            <person name="Sieber C.M.K."/>
            <person name="Emerson J.B."/>
            <person name="Anantharaman K."/>
            <person name="Thomas B.C."/>
            <person name="Malmstrom R."/>
            <person name="Stieglmeier M."/>
            <person name="Klingl A."/>
            <person name="Woyke T."/>
            <person name="Ryan C.M."/>
            <person name="Banfield J.F."/>
        </authorList>
    </citation>
    <scope>NUCLEOTIDE SEQUENCE [LARGE SCALE GENOMIC DNA]</scope>
</reference>
<dbReference type="HAMAP" id="MF_01369_B">
    <property type="entry name" value="Ribosomal_uL23_B"/>
    <property type="match status" value="1"/>
</dbReference>
<dbReference type="PANTHER" id="PTHR11620">
    <property type="entry name" value="60S RIBOSOMAL PROTEIN L23A"/>
    <property type="match status" value="1"/>
</dbReference>
<dbReference type="GO" id="GO:1990904">
    <property type="term" value="C:ribonucleoprotein complex"/>
    <property type="evidence" value="ECO:0007669"/>
    <property type="project" value="UniProtKB-KW"/>
</dbReference>
<evidence type="ECO:0000313" key="6">
    <source>
        <dbReference type="Proteomes" id="UP000228775"/>
    </source>
</evidence>
<comment type="subunit">
    <text evidence="4">Part of the 50S ribosomal subunit. Contacts protein L29, and trigger factor when it is bound to the ribosome.</text>
</comment>
<dbReference type="SUPFAM" id="SSF54189">
    <property type="entry name" value="Ribosomal proteins S24e, L23 and L15e"/>
    <property type="match status" value="1"/>
</dbReference>
<dbReference type="Proteomes" id="UP000228775">
    <property type="component" value="Unassembled WGS sequence"/>
</dbReference>
<keyword evidence="4" id="KW-0699">rRNA-binding</keyword>
<evidence type="ECO:0000256" key="3">
    <source>
        <dbReference type="ARBA" id="ARBA00023274"/>
    </source>
</evidence>
<dbReference type="GO" id="GO:0003735">
    <property type="term" value="F:structural constituent of ribosome"/>
    <property type="evidence" value="ECO:0007669"/>
    <property type="project" value="InterPro"/>
</dbReference>
<evidence type="ECO:0000256" key="2">
    <source>
        <dbReference type="ARBA" id="ARBA00022980"/>
    </source>
</evidence>
<organism evidence="5 6">
    <name type="scientific">Candidatus Portnoybacteria bacterium CG06_land_8_20_14_3_00_39_12</name>
    <dbReference type="NCBI Taxonomy" id="1974809"/>
    <lineage>
        <taxon>Bacteria</taxon>
        <taxon>Candidatus Portnoyibacteriota</taxon>
    </lineage>
</organism>
<keyword evidence="2 4" id="KW-0689">Ribosomal protein</keyword>
<dbReference type="InterPro" id="IPR012678">
    <property type="entry name" value="Ribosomal_uL23/eL15/eS24_sf"/>
</dbReference>
<gene>
    <name evidence="4" type="primary">rplW</name>
    <name evidence="5" type="ORF">COS76_03290</name>
</gene>
<comment type="function">
    <text evidence="4">One of the early assembly proteins it binds 23S rRNA. One of the proteins that surrounds the polypeptide exit tunnel on the outside of the ribosome. Forms the main docking site for trigger factor binding to the ribosome.</text>
</comment>
<dbReference type="EMBL" id="PEVY01000068">
    <property type="protein sequence ID" value="PIU74975.1"/>
    <property type="molecule type" value="Genomic_DNA"/>
</dbReference>
<name>A0A2M7AWG3_9BACT</name>
<keyword evidence="3 4" id="KW-0687">Ribonucleoprotein</keyword>
<sequence length="147" mass="16383">MALNLKKIFGKKDAQKLEKKSAEKADTLKVAKSGKTRSAKVKPQVAKKPSAVIYKALKRIVVSEKTTDLNEHGQYTFLVAKNANKNQVKQAIQDLYGVKVDNVRVISLPGKPRTFRGHRGWRHGLENGTKKVIVSLAQGEKIEILPR</sequence>
<dbReference type="GO" id="GO:0005840">
    <property type="term" value="C:ribosome"/>
    <property type="evidence" value="ECO:0007669"/>
    <property type="project" value="UniProtKB-KW"/>
</dbReference>
<accession>A0A2M7AWG3</accession>
<dbReference type="GO" id="GO:0006412">
    <property type="term" value="P:translation"/>
    <property type="evidence" value="ECO:0007669"/>
    <property type="project" value="UniProtKB-UniRule"/>
</dbReference>
<proteinExistence type="inferred from homology"/>
<dbReference type="Pfam" id="PF00276">
    <property type="entry name" value="Ribosomal_L23"/>
    <property type="match status" value="1"/>
</dbReference>
<dbReference type="InterPro" id="IPR013025">
    <property type="entry name" value="Ribosomal_uL23-like"/>
</dbReference>
<evidence type="ECO:0000256" key="4">
    <source>
        <dbReference type="HAMAP-Rule" id="MF_01369"/>
    </source>
</evidence>
<dbReference type="NCBIfam" id="NF004363">
    <property type="entry name" value="PRK05738.2-4"/>
    <property type="match status" value="1"/>
</dbReference>
<comment type="caution">
    <text evidence="5">The sequence shown here is derived from an EMBL/GenBank/DDBJ whole genome shotgun (WGS) entry which is preliminary data.</text>
</comment>
<dbReference type="Gene3D" id="3.30.70.330">
    <property type="match status" value="1"/>
</dbReference>